<comment type="subcellular location">
    <subcellularLocation>
        <location evidence="1">Membrane</location>
    </subcellularLocation>
</comment>
<dbReference type="AlphaFoldDB" id="A0A8C7RH65"/>
<dbReference type="InterPro" id="IPR015631">
    <property type="entry name" value="CD2/SLAM_rcpt"/>
</dbReference>
<dbReference type="InterPro" id="IPR003599">
    <property type="entry name" value="Ig_sub"/>
</dbReference>
<keyword evidence="4" id="KW-0325">Glycoprotein</keyword>
<evidence type="ECO:0000256" key="4">
    <source>
        <dbReference type="ARBA" id="ARBA00023180"/>
    </source>
</evidence>
<dbReference type="Ensembl" id="ENSOMYT00000058168.2">
    <property type="protein sequence ID" value="ENSOMYP00000053468.2"/>
    <property type="gene ID" value="ENSOMYG00000024479.2"/>
</dbReference>
<proteinExistence type="predicted"/>
<dbReference type="InterPro" id="IPR007110">
    <property type="entry name" value="Ig-like_dom"/>
</dbReference>
<dbReference type="Gene3D" id="2.60.40.10">
    <property type="entry name" value="Immunoglobulins"/>
    <property type="match status" value="2"/>
</dbReference>
<feature type="chain" id="PRO_5035424890" description="Ig-like domain-containing protein" evidence="5">
    <location>
        <begin position="18"/>
        <end position="282"/>
    </location>
</feature>
<evidence type="ECO:0000256" key="2">
    <source>
        <dbReference type="ARBA" id="ARBA00022729"/>
    </source>
</evidence>
<evidence type="ECO:0000259" key="6">
    <source>
        <dbReference type="PROSITE" id="PS50835"/>
    </source>
</evidence>
<reference evidence="7" key="2">
    <citation type="submission" date="2025-08" db="UniProtKB">
        <authorList>
            <consortium name="Ensembl"/>
        </authorList>
    </citation>
    <scope>IDENTIFICATION</scope>
</reference>
<dbReference type="InterPro" id="IPR036179">
    <property type="entry name" value="Ig-like_dom_sf"/>
</dbReference>
<dbReference type="SUPFAM" id="SSF48726">
    <property type="entry name" value="Immunoglobulin"/>
    <property type="match status" value="2"/>
</dbReference>
<dbReference type="InterPro" id="IPR013783">
    <property type="entry name" value="Ig-like_fold"/>
</dbReference>
<protein>
    <recommendedName>
        <fullName evidence="6">Ig-like domain-containing protein</fullName>
    </recommendedName>
</protein>
<accession>A0A8C7RH65</accession>
<keyword evidence="8" id="KW-1185">Reference proteome</keyword>
<evidence type="ECO:0000313" key="8">
    <source>
        <dbReference type="Proteomes" id="UP000694395"/>
    </source>
</evidence>
<feature type="signal peptide" evidence="5">
    <location>
        <begin position="1"/>
        <end position="17"/>
    </location>
</feature>
<dbReference type="GO" id="GO:0016020">
    <property type="term" value="C:membrane"/>
    <property type="evidence" value="ECO:0007669"/>
    <property type="project" value="UniProtKB-SubCell"/>
</dbReference>
<dbReference type="PANTHER" id="PTHR12080:SF59">
    <property type="entry name" value="HEPATIC AND GLIAL CELL ADHESION MOLECULE"/>
    <property type="match status" value="1"/>
</dbReference>
<name>A0A8C7RH65_ONCMY</name>
<evidence type="ECO:0000256" key="3">
    <source>
        <dbReference type="ARBA" id="ARBA00023136"/>
    </source>
</evidence>
<feature type="domain" description="Ig-like" evidence="6">
    <location>
        <begin position="124"/>
        <end position="205"/>
    </location>
</feature>
<dbReference type="GO" id="GO:0005911">
    <property type="term" value="C:cell-cell junction"/>
    <property type="evidence" value="ECO:0007669"/>
    <property type="project" value="TreeGrafter"/>
</dbReference>
<reference evidence="7" key="3">
    <citation type="submission" date="2025-09" db="UniProtKB">
        <authorList>
            <consortium name="Ensembl"/>
        </authorList>
    </citation>
    <scope>IDENTIFICATION</scope>
</reference>
<keyword evidence="3" id="KW-0472">Membrane</keyword>
<dbReference type="Proteomes" id="UP000694395">
    <property type="component" value="Chromosome 21"/>
</dbReference>
<dbReference type="OrthoDB" id="8958824at2759"/>
<organism evidence="7 8">
    <name type="scientific">Oncorhynchus mykiss</name>
    <name type="common">Rainbow trout</name>
    <name type="synonym">Salmo gairdneri</name>
    <dbReference type="NCBI Taxonomy" id="8022"/>
    <lineage>
        <taxon>Eukaryota</taxon>
        <taxon>Metazoa</taxon>
        <taxon>Chordata</taxon>
        <taxon>Craniata</taxon>
        <taxon>Vertebrata</taxon>
        <taxon>Euteleostomi</taxon>
        <taxon>Actinopterygii</taxon>
        <taxon>Neopterygii</taxon>
        <taxon>Teleostei</taxon>
        <taxon>Protacanthopterygii</taxon>
        <taxon>Salmoniformes</taxon>
        <taxon>Salmonidae</taxon>
        <taxon>Salmoninae</taxon>
        <taxon>Oncorhynchus</taxon>
    </lineage>
</organism>
<sequence length="282" mass="31643">MACVVLALLTILPVVMGDTTGYLGDSVTLSSGANSSWILSKIEWYIFSNNTWIATYRKEPHILKTDRFWQFQGRLRLNISSGDLEIRDVRIGDALVYSVLLKDYKGEQHSVSVQLTVRERLSKPSVRKVFSMLKHSHCVMALQCSSSVKDTHLSWEPEAAFEDAFWKGNPNTNVSVVWTSYSPNRNATFTCTASNGLSKASRVVTERCQGTVTSRARILSPGTHDLTRKTVVISSFYGQGVLTLVKLAVVFENSICLTVRYLDNDTFWLFQIILCPIEMNGK</sequence>
<dbReference type="PANTHER" id="PTHR12080">
    <property type="entry name" value="SIGNALING LYMPHOCYTIC ACTIVATION MOLECULE"/>
    <property type="match status" value="1"/>
</dbReference>
<gene>
    <name evidence="7" type="primary">LOC110500441</name>
</gene>
<dbReference type="GeneID" id="110500441"/>
<reference evidence="7" key="1">
    <citation type="submission" date="2020-07" db="EMBL/GenBank/DDBJ databases">
        <title>A long reads based de novo assembly of the rainbow trout Arlee double haploid line genome.</title>
        <authorList>
            <person name="Gao G."/>
            <person name="Palti Y."/>
        </authorList>
    </citation>
    <scope>NUCLEOTIDE SEQUENCE [LARGE SCALE GENOMIC DNA]</scope>
</reference>
<dbReference type="KEGG" id="omy:110500441"/>
<evidence type="ECO:0000313" key="7">
    <source>
        <dbReference type="Ensembl" id="ENSOMYP00000053468.2"/>
    </source>
</evidence>
<dbReference type="RefSeq" id="XP_021433493.1">
    <property type="nucleotide sequence ID" value="XM_021577818.2"/>
</dbReference>
<dbReference type="SMART" id="SM00409">
    <property type="entry name" value="IG"/>
    <property type="match status" value="1"/>
</dbReference>
<evidence type="ECO:0000256" key="1">
    <source>
        <dbReference type="ARBA" id="ARBA00004370"/>
    </source>
</evidence>
<dbReference type="GeneTree" id="ENSGT01030000234994"/>
<evidence type="ECO:0000256" key="5">
    <source>
        <dbReference type="SAM" id="SignalP"/>
    </source>
</evidence>
<dbReference type="PROSITE" id="PS50835">
    <property type="entry name" value="IG_LIKE"/>
    <property type="match status" value="1"/>
</dbReference>
<keyword evidence="2 5" id="KW-0732">Signal</keyword>